<keyword evidence="3" id="KW-1185">Reference proteome</keyword>
<dbReference type="OrthoDB" id="9766163at2"/>
<sequence length="528" mass="60323">MDYFFLDALIRQIQPQLHGALVNKIYQPQSDTLVFKMWNGRQEVRLVMRLGPAAAELYLTDQNARNPMRPPRFCQLLRARLHRLESIRLDPMDRIVRLHFNGKEGQSSTLVATFFGRDANLSLLNDEGQLVDVLHRQNARFQEPSELLADQIALIDLVQWLRDHEPPESIQTFLSERVVPMSRAVASSLVTTTEQNPLIQQVGAFVTAWQQGQLKPRCRGKRLTMWLTGDDEAASNLSRYAREHGAGKGPDDLGRVVQKALKRLYKRLASIDAQWQECEQADLFRQQADLLSAQRHLLKRGMTDVEVTDYYQDPPVMCRLKLDPAKAPQENIDQYYKRYSKAKRGLDHCLRRHEQTEQEIAWLEEITEQLESDSAGDLDVIRQELIEAGIYRPQNTLNRETRRTSPADLMRKTVSPAGWPVLWGRNNKTNDYLSKQMLKANDLWFHAHLMPGSHVVLKCDGADVAEEDVLFAAAIAARFCRGKNSSKVEVMVAYGKHVKRVKNAPPGLVTVDEFRTVMVAPAQEVKEA</sequence>
<dbReference type="Proteomes" id="UP000005695">
    <property type="component" value="Unassembled WGS sequence"/>
</dbReference>
<evidence type="ECO:0000313" key="3">
    <source>
        <dbReference type="Proteomes" id="UP000005695"/>
    </source>
</evidence>
<name>Q1JXF6_DESA6</name>
<proteinExistence type="predicted"/>
<dbReference type="PANTHER" id="PTHR15239">
    <property type="entry name" value="NUCLEAR EXPORT MEDIATOR FACTOR NEMF"/>
    <property type="match status" value="1"/>
</dbReference>
<organism evidence="2 3">
    <name type="scientific">Desulfuromonas acetoxidans (strain DSM 684 / 11070)</name>
    <dbReference type="NCBI Taxonomy" id="281689"/>
    <lineage>
        <taxon>Bacteria</taxon>
        <taxon>Pseudomonadati</taxon>
        <taxon>Thermodesulfobacteriota</taxon>
        <taxon>Desulfuromonadia</taxon>
        <taxon>Desulfuromonadales</taxon>
        <taxon>Desulfuromonadaceae</taxon>
        <taxon>Desulfuromonas</taxon>
    </lineage>
</organism>
<dbReference type="Gene3D" id="2.30.310.10">
    <property type="entry name" value="ibrinogen binding protein from staphylococcus aureus domain"/>
    <property type="match status" value="1"/>
</dbReference>
<reference evidence="2" key="2">
    <citation type="submission" date="2006-05" db="EMBL/GenBank/DDBJ databases">
        <title>Sequencing of the draft genome and assembly of Desulfuromonas acetoxidans DSM 684.</title>
        <authorList>
            <consortium name="US DOE Joint Genome Institute (JGI-PGF)"/>
            <person name="Copeland A."/>
            <person name="Lucas S."/>
            <person name="Lapidus A."/>
            <person name="Barry K."/>
            <person name="Detter J.C."/>
            <person name="Glavina del Rio T."/>
            <person name="Hammon N."/>
            <person name="Israni S."/>
            <person name="Dalin E."/>
            <person name="Tice H."/>
            <person name="Bruce D."/>
            <person name="Pitluck S."/>
            <person name="Richardson P."/>
        </authorList>
    </citation>
    <scope>NUCLEOTIDE SEQUENCE [LARGE SCALE GENOMIC DNA]</scope>
    <source>
        <strain evidence="2">DSM 684</strain>
    </source>
</reference>
<dbReference type="EMBL" id="AAEW02000015">
    <property type="protein sequence ID" value="EAT15006.1"/>
    <property type="molecule type" value="Genomic_DNA"/>
</dbReference>
<evidence type="ECO:0000259" key="1">
    <source>
        <dbReference type="Pfam" id="PF05670"/>
    </source>
</evidence>
<dbReference type="PANTHER" id="PTHR15239:SF6">
    <property type="entry name" value="RIBOSOME QUALITY CONTROL COMPLEX SUBUNIT NEMF"/>
    <property type="match status" value="1"/>
</dbReference>
<dbReference type="AlphaFoldDB" id="Q1JXF6"/>
<reference evidence="2" key="1">
    <citation type="submission" date="2006-05" db="EMBL/GenBank/DDBJ databases">
        <title>Annotation of the draft genome assembly of Desulfuromonas acetoxidans DSM 684.</title>
        <authorList>
            <consortium name="US DOE Joint Genome Institute (JGI-ORNL)"/>
            <person name="Larimer F."/>
            <person name="Land M."/>
            <person name="Hauser L."/>
        </authorList>
    </citation>
    <scope>NUCLEOTIDE SEQUENCE [LARGE SCALE GENOMIC DNA]</scope>
    <source>
        <strain evidence="2">DSM 684</strain>
    </source>
</reference>
<feature type="domain" description="NFACT RNA-binding" evidence="1">
    <location>
        <begin position="416"/>
        <end position="501"/>
    </location>
</feature>
<dbReference type="Pfam" id="PF05670">
    <property type="entry name" value="NFACT-R_1"/>
    <property type="match status" value="1"/>
</dbReference>
<dbReference type="InterPro" id="IPR008532">
    <property type="entry name" value="NFACT_RNA-bd"/>
</dbReference>
<dbReference type="InterPro" id="IPR051608">
    <property type="entry name" value="RQC_Subunit_NEMF"/>
</dbReference>
<dbReference type="GO" id="GO:0000049">
    <property type="term" value="F:tRNA binding"/>
    <property type="evidence" value="ECO:0007669"/>
    <property type="project" value="TreeGrafter"/>
</dbReference>
<dbReference type="GO" id="GO:1990112">
    <property type="term" value="C:RQC complex"/>
    <property type="evidence" value="ECO:0007669"/>
    <property type="project" value="TreeGrafter"/>
</dbReference>
<dbReference type="GO" id="GO:0072344">
    <property type="term" value="P:rescue of stalled ribosome"/>
    <property type="evidence" value="ECO:0007669"/>
    <property type="project" value="TreeGrafter"/>
</dbReference>
<dbReference type="RefSeq" id="WP_006001889.1">
    <property type="nucleotide sequence ID" value="NZ_AAEW02000015.1"/>
</dbReference>
<gene>
    <name evidence="2" type="ORF">Dace_0784</name>
</gene>
<comment type="caution">
    <text evidence="2">The sequence shown here is derived from an EMBL/GenBank/DDBJ whole genome shotgun (WGS) entry which is preliminary data.</text>
</comment>
<evidence type="ECO:0000313" key="2">
    <source>
        <dbReference type="EMBL" id="EAT15006.1"/>
    </source>
</evidence>
<dbReference type="Pfam" id="PF05833">
    <property type="entry name" value="NFACT_N"/>
    <property type="match status" value="2"/>
</dbReference>
<protein>
    <submittedName>
        <fullName evidence="2">Fibronectin-binding A-like</fullName>
    </submittedName>
</protein>
<dbReference type="GO" id="GO:0043023">
    <property type="term" value="F:ribosomal large subunit binding"/>
    <property type="evidence" value="ECO:0007669"/>
    <property type="project" value="TreeGrafter"/>
</dbReference>
<accession>Q1JXF6</accession>